<protein>
    <recommendedName>
        <fullName evidence="1">CRIB domain-containing protein</fullName>
    </recommendedName>
</protein>
<reference evidence="2 3" key="1">
    <citation type="journal article" date="2012" name="Science">
        <title>The Paleozoic origin of enzymatic lignin decomposition reconstructed from 31 fungal genomes.</title>
        <authorList>
            <person name="Floudas D."/>
            <person name="Binder M."/>
            <person name="Riley R."/>
            <person name="Barry K."/>
            <person name="Blanchette R.A."/>
            <person name="Henrissat B."/>
            <person name="Martinez A.T."/>
            <person name="Otillar R."/>
            <person name="Spatafora J.W."/>
            <person name="Yadav J.S."/>
            <person name="Aerts A."/>
            <person name="Benoit I."/>
            <person name="Boyd A."/>
            <person name="Carlson A."/>
            <person name="Copeland A."/>
            <person name="Coutinho P.M."/>
            <person name="de Vries R.P."/>
            <person name="Ferreira P."/>
            <person name="Findley K."/>
            <person name="Foster B."/>
            <person name="Gaskell J."/>
            <person name="Glotzer D."/>
            <person name="Gorecki P."/>
            <person name="Heitman J."/>
            <person name="Hesse C."/>
            <person name="Hori C."/>
            <person name="Igarashi K."/>
            <person name="Jurgens J.A."/>
            <person name="Kallen N."/>
            <person name="Kersten P."/>
            <person name="Kohler A."/>
            <person name="Kuees U."/>
            <person name="Kumar T.K.A."/>
            <person name="Kuo A."/>
            <person name="LaButti K."/>
            <person name="Larrondo L.F."/>
            <person name="Lindquist E."/>
            <person name="Ling A."/>
            <person name="Lombard V."/>
            <person name="Lucas S."/>
            <person name="Lundell T."/>
            <person name="Martin R."/>
            <person name="McLaughlin D.J."/>
            <person name="Morgenstern I."/>
            <person name="Morin E."/>
            <person name="Murat C."/>
            <person name="Nagy L.G."/>
            <person name="Nolan M."/>
            <person name="Ohm R.A."/>
            <person name="Patyshakuliyeva A."/>
            <person name="Rokas A."/>
            <person name="Ruiz-Duenas F.J."/>
            <person name="Sabat G."/>
            <person name="Salamov A."/>
            <person name="Samejima M."/>
            <person name="Schmutz J."/>
            <person name="Slot J.C."/>
            <person name="St John F."/>
            <person name="Stenlid J."/>
            <person name="Sun H."/>
            <person name="Sun S."/>
            <person name="Syed K."/>
            <person name="Tsang A."/>
            <person name="Wiebenga A."/>
            <person name="Young D."/>
            <person name="Pisabarro A."/>
            <person name="Eastwood D.C."/>
            <person name="Martin F."/>
            <person name="Cullen D."/>
            <person name="Grigoriev I.V."/>
            <person name="Hibbett D.S."/>
        </authorList>
    </citation>
    <scope>NUCLEOTIDE SEQUENCE [LARGE SCALE GENOMIC DNA]</scope>
    <source>
        <strain evidence="2 3">MD-104</strain>
    </source>
</reference>
<dbReference type="AlphaFoldDB" id="A0A2H3JNQ1"/>
<proteinExistence type="predicted"/>
<evidence type="ECO:0000313" key="2">
    <source>
        <dbReference type="EMBL" id="PCH43125.1"/>
    </source>
</evidence>
<evidence type="ECO:0000259" key="1">
    <source>
        <dbReference type="PROSITE" id="PS50108"/>
    </source>
</evidence>
<accession>A0A2H3JNQ1</accession>
<sequence length="246" mass="27078">MPIPLPRPRRHSFAGLSCFTAASAQPVPRSPPASPTTTNAFRRFSQLGDRAKRARSPGPGEGDMGISYPWNFEHLVHVDESLNGLPPKWSSLLEEAESEYKKSAVVVTQPAVPTRRCRFYLVKCCKLHNTKQKTEQGGNATHAQVEGDEGISLPWNVKHHTHVDENFNGLPPTWAVMLQKTTREGATLRATGGDPSITLPWNFQHQIHVIVDEDGLPRGLPEQLAARLSEVGYTEVEIAAIHANSA</sequence>
<dbReference type="Proteomes" id="UP000218811">
    <property type="component" value="Unassembled WGS sequence"/>
</dbReference>
<dbReference type="OrthoDB" id="2786357at2759"/>
<dbReference type="InterPro" id="IPR000095">
    <property type="entry name" value="CRIB_dom"/>
</dbReference>
<dbReference type="SMART" id="SM00285">
    <property type="entry name" value="PBD"/>
    <property type="match status" value="3"/>
</dbReference>
<organism evidence="2 3">
    <name type="scientific">Wolfiporia cocos (strain MD-104)</name>
    <name type="common">Brown rot fungus</name>
    <dbReference type="NCBI Taxonomy" id="742152"/>
    <lineage>
        <taxon>Eukaryota</taxon>
        <taxon>Fungi</taxon>
        <taxon>Dikarya</taxon>
        <taxon>Basidiomycota</taxon>
        <taxon>Agaricomycotina</taxon>
        <taxon>Agaricomycetes</taxon>
        <taxon>Polyporales</taxon>
        <taxon>Phaeolaceae</taxon>
        <taxon>Wolfiporia</taxon>
    </lineage>
</organism>
<feature type="domain" description="CRIB" evidence="1">
    <location>
        <begin position="66"/>
        <end position="79"/>
    </location>
</feature>
<dbReference type="InterPro" id="IPR036936">
    <property type="entry name" value="CRIB_dom_sf"/>
</dbReference>
<dbReference type="EMBL" id="KB468135">
    <property type="protein sequence ID" value="PCH43125.1"/>
    <property type="molecule type" value="Genomic_DNA"/>
</dbReference>
<dbReference type="Gene3D" id="3.90.810.10">
    <property type="entry name" value="CRIB domain"/>
    <property type="match status" value="3"/>
</dbReference>
<dbReference type="STRING" id="742152.A0A2H3JNQ1"/>
<dbReference type="OMA" id="HHTHVDE"/>
<gene>
    <name evidence="2" type="ORF">WOLCODRAFT_138204</name>
</gene>
<dbReference type="PROSITE" id="PS50108">
    <property type="entry name" value="CRIB"/>
    <property type="match status" value="1"/>
</dbReference>
<evidence type="ECO:0000313" key="3">
    <source>
        <dbReference type="Proteomes" id="UP000218811"/>
    </source>
</evidence>
<keyword evidence="3" id="KW-1185">Reference proteome</keyword>
<name>A0A2H3JNQ1_WOLCO</name>
<dbReference type="Pfam" id="PF00786">
    <property type="entry name" value="PBD"/>
    <property type="match status" value="1"/>
</dbReference>